<proteinExistence type="predicted"/>
<evidence type="ECO:0008006" key="3">
    <source>
        <dbReference type="Google" id="ProtNLM"/>
    </source>
</evidence>
<organism evidence="1 2">
    <name type="scientific">Metabacillus fastidiosus</name>
    <dbReference type="NCBI Taxonomy" id="1458"/>
    <lineage>
        <taxon>Bacteria</taxon>
        <taxon>Bacillati</taxon>
        <taxon>Bacillota</taxon>
        <taxon>Bacilli</taxon>
        <taxon>Bacillales</taxon>
        <taxon>Bacillaceae</taxon>
        <taxon>Metabacillus</taxon>
    </lineage>
</organism>
<sequence length="35" mass="4157">MLEASRVLNISRNTIQLNLKKDRVHSSGYRFKYCD</sequence>
<dbReference type="RefSeq" id="WP_328015714.1">
    <property type="nucleotide sequence ID" value="NZ_JARTFS010000013.1"/>
</dbReference>
<comment type="caution">
    <text evidence="1">The sequence shown here is derived from an EMBL/GenBank/DDBJ whole genome shotgun (WGS) entry which is preliminary data.</text>
</comment>
<name>A0ABU6P1M7_9BACI</name>
<gene>
    <name evidence="1" type="ORF">P9271_18265</name>
</gene>
<protein>
    <recommendedName>
        <fullName evidence="3">DNA binding HTH domain-containing protein</fullName>
    </recommendedName>
</protein>
<evidence type="ECO:0000313" key="1">
    <source>
        <dbReference type="EMBL" id="MED4403257.1"/>
    </source>
</evidence>
<dbReference type="EMBL" id="JARTFS010000013">
    <property type="protein sequence ID" value="MED4403257.1"/>
    <property type="molecule type" value="Genomic_DNA"/>
</dbReference>
<dbReference type="Proteomes" id="UP001342826">
    <property type="component" value="Unassembled WGS sequence"/>
</dbReference>
<keyword evidence="2" id="KW-1185">Reference proteome</keyword>
<reference evidence="1 2" key="1">
    <citation type="submission" date="2023-03" db="EMBL/GenBank/DDBJ databases">
        <title>Bacillus Genome Sequencing.</title>
        <authorList>
            <person name="Dunlap C."/>
        </authorList>
    </citation>
    <scope>NUCLEOTIDE SEQUENCE [LARGE SCALE GENOMIC DNA]</scope>
    <source>
        <strain evidence="1 2">NRS-1717</strain>
    </source>
</reference>
<accession>A0ABU6P1M7</accession>
<evidence type="ECO:0000313" key="2">
    <source>
        <dbReference type="Proteomes" id="UP001342826"/>
    </source>
</evidence>